<evidence type="ECO:0000256" key="1">
    <source>
        <dbReference type="ARBA" id="ARBA00023002"/>
    </source>
</evidence>
<comment type="similarity">
    <text evidence="3">Belongs to the UDP-glucose/GDP-mannose dehydrogenase family.</text>
</comment>
<dbReference type="InterPro" id="IPR001732">
    <property type="entry name" value="UDP-Glc/GDP-Man_DH_N"/>
</dbReference>
<keyword evidence="1 5" id="KW-0560">Oxidoreductase</keyword>
<dbReference type="PIRSF" id="PIRSF000124">
    <property type="entry name" value="UDPglc_GDPman_dh"/>
    <property type="match status" value="1"/>
</dbReference>
<dbReference type="SUPFAM" id="SSF48179">
    <property type="entry name" value="6-phosphogluconate dehydrogenase C-terminal domain-like"/>
    <property type="match status" value="1"/>
</dbReference>
<dbReference type="Pfam" id="PF00984">
    <property type="entry name" value="UDPG_MGDP_dh"/>
    <property type="match status" value="1"/>
</dbReference>
<dbReference type="Pfam" id="PF03720">
    <property type="entry name" value="UDPG_MGDP_dh_C"/>
    <property type="match status" value="1"/>
</dbReference>
<keyword evidence="2" id="KW-0520">NAD</keyword>
<dbReference type="FunFam" id="3.40.50.720:FF:000139">
    <property type="entry name" value="UDP-N-acetyl-D-mannosamine dehydrogenase"/>
    <property type="match status" value="1"/>
</dbReference>
<sequence length="415" mass="44743">MAGIGTLSVIGLGYIGLPTAAMFASAGVDVIGVDVNLRVVEAVNGGRAHIEEGNLDELVERCVRAGKLRATSEPEPAEVFIIAVPTPVDNGDSPSPDLSYVRAAAISLAPSLKRGDLIILESTSPVGTTEMVAGILREARPDLTFPDQAGEDADICLAYCPERIIPGQMLKELVENDRVVGGMSPRCAERAAAVYKTFVRGVCHISTDRTAEMVKLTENAFRDVNIAFANELSMICRDLGVDVWKVIEFANRHPRVSILNPGAGVGGHCIAVDPWFIVASAPDRSRLIHAARKVNDAKPLFVIEEIERAIAENPGERVACLGLTYKADVDDFRESPALEIASVLSRKYGETIVCVDPYAEALGERECANRGLRFIDLDAAMRDCGILVMLVPHQAFRAHPKPESAVIVDPVGFWH</sequence>
<gene>
    <name evidence="5" type="primary">wecC</name>
    <name evidence="5" type="ORF">H0E84_02925</name>
</gene>
<dbReference type="GO" id="GO:0051287">
    <property type="term" value="F:NAD binding"/>
    <property type="evidence" value="ECO:0007669"/>
    <property type="project" value="InterPro"/>
</dbReference>
<dbReference type="PIRSF" id="PIRSF500136">
    <property type="entry name" value="UDP_ManNAc_DH"/>
    <property type="match status" value="1"/>
</dbReference>
<evidence type="ECO:0000259" key="4">
    <source>
        <dbReference type="SMART" id="SM00984"/>
    </source>
</evidence>
<dbReference type="PANTHER" id="PTHR43491">
    <property type="entry name" value="UDP-N-ACETYL-D-MANNOSAMINE DEHYDROGENASE"/>
    <property type="match status" value="1"/>
</dbReference>
<dbReference type="GO" id="GO:0089714">
    <property type="term" value="F:UDP-N-acetyl-D-mannosamine dehydrogenase activity"/>
    <property type="evidence" value="ECO:0007669"/>
    <property type="project" value="UniProtKB-EC"/>
</dbReference>
<organism evidence="5 6">
    <name type="scientific">Luteimonas salinisoli</name>
    <dbReference type="NCBI Taxonomy" id="2752307"/>
    <lineage>
        <taxon>Bacteria</taxon>
        <taxon>Pseudomonadati</taxon>
        <taxon>Pseudomonadota</taxon>
        <taxon>Gammaproteobacteria</taxon>
        <taxon>Lysobacterales</taxon>
        <taxon>Lysobacteraceae</taxon>
        <taxon>Luteimonas</taxon>
    </lineage>
</organism>
<dbReference type="InterPro" id="IPR036220">
    <property type="entry name" value="UDP-Glc/GDP-Man_DH_C_sf"/>
</dbReference>
<proteinExistence type="inferred from homology"/>
<evidence type="ECO:0000313" key="5">
    <source>
        <dbReference type="EMBL" id="NZA25324.1"/>
    </source>
</evidence>
<dbReference type="EMBL" id="JACCKA010000024">
    <property type="protein sequence ID" value="NZA25324.1"/>
    <property type="molecule type" value="Genomic_DNA"/>
</dbReference>
<keyword evidence="6" id="KW-1185">Reference proteome</keyword>
<dbReference type="AlphaFoldDB" id="A0A853J9A0"/>
<reference evidence="5 6" key="1">
    <citation type="submission" date="2020-07" db="EMBL/GenBank/DDBJ databases">
        <title>Luteimonas sp. SJ-92.</title>
        <authorList>
            <person name="Huang X.-X."/>
            <person name="Xu L."/>
            <person name="Sun J.-Q."/>
        </authorList>
    </citation>
    <scope>NUCLEOTIDE SEQUENCE [LARGE SCALE GENOMIC DNA]</scope>
    <source>
        <strain evidence="5 6">SJ-92</strain>
    </source>
</reference>
<dbReference type="SUPFAM" id="SSF51735">
    <property type="entry name" value="NAD(P)-binding Rossmann-fold domains"/>
    <property type="match status" value="1"/>
</dbReference>
<accession>A0A853J9A0</accession>
<dbReference type="InterPro" id="IPR028359">
    <property type="entry name" value="UDP_ManNAc/GlcNAc_DH"/>
</dbReference>
<dbReference type="InterPro" id="IPR036291">
    <property type="entry name" value="NAD(P)-bd_dom_sf"/>
</dbReference>
<dbReference type="GO" id="GO:0016628">
    <property type="term" value="F:oxidoreductase activity, acting on the CH-CH group of donors, NAD or NADP as acceptor"/>
    <property type="evidence" value="ECO:0007669"/>
    <property type="project" value="InterPro"/>
</dbReference>
<dbReference type="EC" id="1.1.1.336" evidence="5"/>
<dbReference type="NCBIfam" id="NF008286">
    <property type="entry name" value="PRK11064.1"/>
    <property type="match status" value="1"/>
</dbReference>
<evidence type="ECO:0000256" key="3">
    <source>
        <dbReference type="PIRNR" id="PIRNR000124"/>
    </source>
</evidence>
<dbReference type="PANTHER" id="PTHR43491:SF1">
    <property type="entry name" value="UDP-N-ACETYL-D-MANNOSAMINE DEHYDROGENASE"/>
    <property type="match status" value="1"/>
</dbReference>
<comment type="caution">
    <text evidence="5">The sequence shown here is derived from an EMBL/GenBank/DDBJ whole genome shotgun (WGS) entry which is preliminary data.</text>
</comment>
<dbReference type="Pfam" id="PF03721">
    <property type="entry name" value="UDPG_MGDP_dh_N"/>
    <property type="match status" value="1"/>
</dbReference>
<dbReference type="InterPro" id="IPR017476">
    <property type="entry name" value="UDP-Glc/GDP-Man"/>
</dbReference>
<evidence type="ECO:0000313" key="6">
    <source>
        <dbReference type="Proteomes" id="UP000578091"/>
    </source>
</evidence>
<dbReference type="InterPro" id="IPR008927">
    <property type="entry name" value="6-PGluconate_DH-like_C_sf"/>
</dbReference>
<name>A0A853J9A0_9GAMM</name>
<evidence type="ECO:0000256" key="2">
    <source>
        <dbReference type="ARBA" id="ARBA00023027"/>
    </source>
</evidence>
<dbReference type="Proteomes" id="UP000578091">
    <property type="component" value="Unassembled WGS sequence"/>
</dbReference>
<feature type="domain" description="UDP-glucose/GDP-mannose dehydrogenase C-terminal" evidence="4">
    <location>
        <begin position="319"/>
        <end position="415"/>
    </location>
</feature>
<dbReference type="SUPFAM" id="SSF52413">
    <property type="entry name" value="UDP-glucose/GDP-mannose dehydrogenase C-terminal domain"/>
    <property type="match status" value="1"/>
</dbReference>
<protein>
    <submittedName>
        <fullName evidence="5">UDP-N-acetyl-D-mannosamine dehydrogenase</fullName>
        <ecNumber evidence="5">1.1.1.336</ecNumber>
    </submittedName>
</protein>
<dbReference type="NCBIfam" id="TIGR03026">
    <property type="entry name" value="NDP-sugDHase"/>
    <property type="match status" value="1"/>
</dbReference>
<dbReference type="Gene3D" id="3.40.50.720">
    <property type="entry name" value="NAD(P)-binding Rossmann-like Domain"/>
    <property type="match status" value="2"/>
</dbReference>
<dbReference type="InterPro" id="IPR014027">
    <property type="entry name" value="UDP-Glc/GDP-Man_DH_C"/>
</dbReference>
<dbReference type="SMART" id="SM00984">
    <property type="entry name" value="UDPG_MGDP_dh_C"/>
    <property type="match status" value="1"/>
</dbReference>
<dbReference type="InterPro" id="IPR014026">
    <property type="entry name" value="UDP-Glc/GDP-Man_DH_dimer"/>
</dbReference>
<dbReference type="GO" id="GO:0000271">
    <property type="term" value="P:polysaccharide biosynthetic process"/>
    <property type="evidence" value="ECO:0007669"/>
    <property type="project" value="InterPro"/>
</dbReference>
<dbReference type="Gene3D" id="1.20.5.100">
    <property type="entry name" value="Cytochrome c1, transmembrane anchor, C-terminal"/>
    <property type="match status" value="1"/>
</dbReference>